<organism evidence="7 8">
    <name type="scientific">Triparma laevis f. inornata</name>
    <dbReference type="NCBI Taxonomy" id="1714386"/>
    <lineage>
        <taxon>Eukaryota</taxon>
        <taxon>Sar</taxon>
        <taxon>Stramenopiles</taxon>
        <taxon>Ochrophyta</taxon>
        <taxon>Bolidophyceae</taxon>
        <taxon>Parmales</taxon>
        <taxon>Triparmaceae</taxon>
        <taxon>Triparma</taxon>
    </lineage>
</organism>
<dbReference type="GO" id="GO:0005524">
    <property type="term" value="F:ATP binding"/>
    <property type="evidence" value="ECO:0007669"/>
    <property type="project" value="UniProtKB-UniRule"/>
</dbReference>
<protein>
    <recommendedName>
        <fullName evidence="6">ATP-grasp domain-containing protein</fullName>
    </recommendedName>
</protein>
<dbReference type="GO" id="GO:0016874">
    <property type="term" value="F:ligase activity"/>
    <property type="evidence" value="ECO:0007669"/>
    <property type="project" value="UniProtKB-KW"/>
</dbReference>
<evidence type="ECO:0000256" key="1">
    <source>
        <dbReference type="ARBA" id="ARBA00022598"/>
    </source>
</evidence>
<dbReference type="PANTHER" id="PTHR43585">
    <property type="entry name" value="FUMIPYRROLE BIOSYNTHESIS PROTEIN C"/>
    <property type="match status" value="1"/>
</dbReference>
<evidence type="ECO:0000256" key="4">
    <source>
        <dbReference type="PROSITE-ProRule" id="PRU00409"/>
    </source>
</evidence>
<dbReference type="Pfam" id="PF13535">
    <property type="entry name" value="ATP-grasp_4"/>
    <property type="match status" value="1"/>
</dbReference>
<feature type="domain" description="ATP-grasp" evidence="6">
    <location>
        <begin position="157"/>
        <end position="386"/>
    </location>
</feature>
<gene>
    <name evidence="7" type="ORF">TL16_g05079</name>
</gene>
<dbReference type="GO" id="GO:0046872">
    <property type="term" value="F:metal ion binding"/>
    <property type="evidence" value="ECO:0007669"/>
    <property type="project" value="InterPro"/>
</dbReference>
<keyword evidence="2 4" id="KW-0547">Nucleotide-binding</keyword>
<evidence type="ECO:0000313" key="8">
    <source>
        <dbReference type="Proteomes" id="UP001162640"/>
    </source>
</evidence>
<evidence type="ECO:0000313" key="7">
    <source>
        <dbReference type="EMBL" id="GMH69110.1"/>
    </source>
</evidence>
<dbReference type="EMBL" id="BLQM01000145">
    <property type="protein sequence ID" value="GMH69110.1"/>
    <property type="molecule type" value="Genomic_DNA"/>
</dbReference>
<keyword evidence="3 4" id="KW-0067">ATP-binding</keyword>
<dbReference type="SUPFAM" id="SSF56059">
    <property type="entry name" value="Glutathione synthetase ATP-binding domain-like"/>
    <property type="match status" value="1"/>
</dbReference>
<dbReference type="InterPro" id="IPR052032">
    <property type="entry name" value="ATP-dep_AA_Ligase"/>
</dbReference>
<evidence type="ECO:0000256" key="5">
    <source>
        <dbReference type="SAM" id="SignalP"/>
    </source>
</evidence>
<name>A0A9W7E8N4_9STRA</name>
<proteinExistence type="predicted"/>
<dbReference type="PANTHER" id="PTHR43585:SF2">
    <property type="entry name" value="ATP-GRASP ENZYME FSQD"/>
    <property type="match status" value="1"/>
</dbReference>
<feature type="signal peptide" evidence="5">
    <location>
        <begin position="1"/>
        <end position="27"/>
    </location>
</feature>
<keyword evidence="5" id="KW-0732">Signal</keyword>
<dbReference type="Proteomes" id="UP001162640">
    <property type="component" value="Unassembled WGS sequence"/>
</dbReference>
<dbReference type="AlphaFoldDB" id="A0A9W7E8N4"/>
<dbReference type="InterPro" id="IPR011761">
    <property type="entry name" value="ATP-grasp"/>
</dbReference>
<accession>A0A9W7E8N4</accession>
<feature type="chain" id="PRO_5040983400" description="ATP-grasp domain-containing protein" evidence="5">
    <location>
        <begin position="28"/>
        <end position="446"/>
    </location>
</feature>
<dbReference type="PROSITE" id="PS50975">
    <property type="entry name" value="ATP_GRASP"/>
    <property type="match status" value="1"/>
</dbReference>
<evidence type="ECO:0000256" key="3">
    <source>
        <dbReference type="ARBA" id="ARBA00022840"/>
    </source>
</evidence>
<dbReference type="Gene3D" id="3.30.470.20">
    <property type="entry name" value="ATP-grasp fold, B domain"/>
    <property type="match status" value="2"/>
</dbReference>
<evidence type="ECO:0000256" key="2">
    <source>
        <dbReference type="ARBA" id="ARBA00022741"/>
    </source>
</evidence>
<sequence length="446" mass="49663">MLIFPLLLVLPFLLHLHPSIIFPPSDSDPPTKAPQAPTTAIILVDPFSELHSQFIRSNLLSQNIAVIEVLSPYIANGLNKDAKNADSDFDYLSMSPDVTNQTALASWVNSVESNGLKITSVICESDSGLSYAEVLSSLVSAKHNGIQEGRRNKYLMNEICKSNGINTVKQKLCTSVREALDSYNNFSSTVILKPELGVASENVYKCSTESEVESAAENILNANTWGSYRKKVDKFLVQEYVEGEEYVLDCVSKNGEVRNEEKGTRNEATCGVSNHLHDSLRSPLVHPQHKCTAMWLYDKTEFKKYRGTRLVSCSEPERTKMADYIFSVLTALNVTYGMSHNEVKITKNGDVKLIEVNCRQHNANIAPLTSMCIGYNTLDVVVSAYVDGELFDSIPKYPILNRYGTIVHLQCTVEGRVKKLKGLEEVRKVCEDKAQYVLLAVLSTLY</sequence>
<comment type="caution">
    <text evidence="7">The sequence shown here is derived from an EMBL/GenBank/DDBJ whole genome shotgun (WGS) entry which is preliminary data.</text>
</comment>
<keyword evidence="1" id="KW-0436">Ligase</keyword>
<reference evidence="8" key="1">
    <citation type="journal article" date="2023" name="Commun. Biol.">
        <title>Genome analysis of Parmales, the sister group of diatoms, reveals the evolutionary specialization of diatoms from phago-mixotrophs to photoautotrophs.</title>
        <authorList>
            <person name="Ban H."/>
            <person name="Sato S."/>
            <person name="Yoshikawa S."/>
            <person name="Yamada K."/>
            <person name="Nakamura Y."/>
            <person name="Ichinomiya M."/>
            <person name="Sato N."/>
            <person name="Blanc-Mathieu R."/>
            <person name="Endo H."/>
            <person name="Kuwata A."/>
            <person name="Ogata H."/>
        </authorList>
    </citation>
    <scope>NUCLEOTIDE SEQUENCE [LARGE SCALE GENOMIC DNA]</scope>
</reference>
<evidence type="ECO:0000259" key="6">
    <source>
        <dbReference type="PROSITE" id="PS50975"/>
    </source>
</evidence>